<evidence type="ECO:0000313" key="2">
    <source>
        <dbReference type="EMBL" id="EMF13828.1"/>
    </source>
</evidence>
<dbReference type="AlphaFoldDB" id="M3CJ55"/>
<dbReference type="Proteomes" id="UP000016931">
    <property type="component" value="Unassembled WGS sequence"/>
</dbReference>
<dbReference type="OrthoDB" id="262547at2759"/>
<dbReference type="OMA" id="FDAKFFQ"/>
<evidence type="ECO:0000313" key="3">
    <source>
        <dbReference type="Proteomes" id="UP000016931"/>
    </source>
</evidence>
<keyword evidence="3" id="KW-1185">Reference proteome</keyword>
<dbReference type="EMBL" id="KB456263">
    <property type="protein sequence ID" value="EMF13828.1"/>
    <property type="molecule type" value="Genomic_DNA"/>
</dbReference>
<protein>
    <submittedName>
        <fullName evidence="2">Glycosyltransferase family 69 protein</fullName>
    </submittedName>
</protein>
<feature type="compositionally biased region" description="Basic and acidic residues" evidence="1">
    <location>
        <begin position="20"/>
        <end position="32"/>
    </location>
</feature>
<gene>
    <name evidence="2" type="ORF">SEPMUDRAFT_107786</name>
</gene>
<accession>M3CJ55</accession>
<dbReference type="Pfam" id="PF11735">
    <property type="entry name" value="CAP59_mtransfer"/>
    <property type="match status" value="1"/>
</dbReference>
<proteinExistence type="predicted"/>
<dbReference type="eggNOG" id="ENOG502RYQA">
    <property type="taxonomic scope" value="Eukaryota"/>
</dbReference>
<reference evidence="2 3" key="1">
    <citation type="journal article" date="2012" name="PLoS Pathog.">
        <title>Diverse lifestyles and strategies of plant pathogenesis encoded in the genomes of eighteen Dothideomycetes fungi.</title>
        <authorList>
            <person name="Ohm R.A."/>
            <person name="Feau N."/>
            <person name="Henrissat B."/>
            <person name="Schoch C.L."/>
            <person name="Horwitz B.A."/>
            <person name="Barry K.W."/>
            <person name="Condon B.J."/>
            <person name="Copeland A.C."/>
            <person name="Dhillon B."/>
            <person name="Glaser F."/>
            <person name="Hesse C.N."/>
            <person name="Kosti I."/>
            <person name="LaButti K."/>
            <person name="Lindquist E.A."/>
            <person name="Lucas S."/>
            <person name="Salamov A.A."/>
            <person name="Bradshaw R.E."/>
            <person name="Ciuffetti L."/>
            <person name="Hamelin R.C."/>
            <person name="Kema G.H.J."/>
            <person name="Lawrence C."/>
            <person name="Scott J.A."/>
            <person name="Spatafora J.W."/>
            <person name="Turgeon B.G."/>
            <person name="de Wit P.J.G.M."/>
            <person name="Zhong S."/>
            <person name="Goodwin S.B."/>
            <person name="Grigoriev I.V."/>
        </authorList>
    </citation>
    <scope>NUCLEOTIDE SEQUENCE [LARGE SCALE GENOMIC DNA]</scope>
    <source>
        <strain evidence="2 3">SO2202</strain>
    </source>
</reference>
<evidence type="ECO:0000256" key="1">
    <source>
        <dbReference type="SAM" id="MobiDB-lite"/>
    </source>
</evidence>
<dbReference type="GeneID" id="27897838"/>
<sequence>MSRRESTNSTTTKAIARSYHSRDEEDRSGSEERDTDEEARAPYSTPPEGDALHSADCALLLVAGVFFPSYSDPPLRYHELRHRVLERGETANVHNEKIFIAASLYDKEGEIVSGQWGQSVLHLINILGPENVFLSIYENDPDPLARAVLDSFAQNVTCAKAIVTEQLDLSKLHHVSTPDGTQRLKRIEFLADVRNRALRPLDDVTSPAHSTRFDKLLYLNDIVFDPIDAANLLLSTNVDETTGRTQYRAACATDFIMPFKFYDTFATRDLEGYDMGVPFYPWFTGAGKAESRKDVLAQKDAVRVRSCWGGMVAFEAKWFQNGGSHGIGQSAALASNGLPKAQAAHASFHTDPRDTHIGAMEMDTLESPLRFRAVHDTYWDASECCLIHADLSAMDPASLPANETGVYLNPYIRVAYSSSVLPWLSFVKRFERLYTPIHTIADWIARRPSFNPRRLQIPGEEVVDQVWTWDAESLEAIRNGIDKSHSSLKGEYKEVHRIALPGGFCGRKSLLFINEDPLSGSDKKWGSEKLPVR</sequence>
<organism evidence="2 3">
    <name type="scientific">Sphaerulina musiva (strain SO2202)</name>
    <name type="common">Poplar stem canker fungus</name>
    <name type="synonym">Septoria musiva</name>
    <dbReference type="NCBI Taxonomy" id="692275"/>
    <lineage>
        <taxon>Eukaryota</taxon>
        <taxon>Fungi</taxon>
        <taxon>Dikarya</taxon>
        <taxon>Ascomycota</taxon>
        <taxon>Pezizomycotina</taxon>
        <taxon>Dothideomycetes</taxon>
        <taxon>Dothideomycetidae</taxon>
        <taxon>Mycosphaerellales</taxon>
        <taxon>Mycosphaerellaceae</taxon>
        <taxon>Sphaerulina</taxon>
    </lineage>
</organism>
<dbReference type="HOGENOM" id="CLU_022271_0_0_1"/>
<dbReference type="PANTHER" id="PTHR34144:SF8">
    <property type="entry name" value="GLYCOSYLTRANSFERASE FAMILY 69 PROTEIN"/>
    <property type="match status" value="1"/>
</dbReference>
<name>M3CJ55_SPHMS</name>
<keyword evidence="2" id="KW-0808">Transferase</keyword>
<dbReference type="PANTHER" id="PTHR34144">
    <property type="entry name" value="CHROMOSOME 8, WHOLE GENOME SHOTGUN SEQUENCE"/>
    <property type="match status" value="1"/>
</dbReference>
<feature type="region of interest" description="Disordered" evidence="1">
    <location>
        <begin position="1"/>
        <end position="49"/>
    </location>
</feature>
<dbReference type="RefSeq" id="XP_016761949.1">
    <property type="nucleotide sequence ID" value="XM_016900701.1"/>
</dbReference>
<dbReference type="InterPro" id="IPR021047">
    <property type="entry name" value="Mannosyltransferase_CMT1"/>
</dbReference>
<dbReference type="GO" id="GO:0016740">
    <property type="term" value="F:transferase activity"/>
    <property type="evidence" value="ECO:0007669"/>
    <property type="project" value="UniProtKB-KW"/>
</dbReference>
<dbReference type="STRING" id="692275.M3CJ55"/>